<organism evidence="1 2">
    <name type="scientific">Ruminiclostridium cellobioparum subsp. termitidis CT1112</name>
    <dbReference type="NCBI Taxonomy" id="1195236"/>
    <lineage>
        <taxon>Bacteria</taxon>
        <taxon>Bacillati</taxon>
        <taxon>Bacillota</taxon>
        <taxon>Clostridia</taxon>
        <taxon>Eubacteriales</taxon>
        <taxon>Oscillospiraceae</taxon>
        <taxon>Ruminiclostridium</taxon>
    </lineage>
</organism>
<dbReference type="AlphaFoldDB" id="S0FKU3"/>
<accession>S0FKU3</accession>
<sequence>MIQEKIMVNDVLSSVKSSLTFYANTISECANPTLRAAIQQIRNNDEVSQYKLFQMAQAKGYYKPALMAKDDEVQQTKSQLTGQQ</sequence>
<dbReference type="Proteomes" id="UP000014155">
    <property type="component" value="Unassembled WGS sequence"/>
</dbReference>
<name>S0FKU3_RUMCE</name>
<evidence type="ECO:0000313" key="1">
    <source>
        <dbReference type="EMBL" id="EMS69804.1"/>
    </source>
</evidence>
<reference evidence="1 2" key="1">
    <citation type="journal article" date="2013" name="Genome Announc.">
        <title>Draft Genome Sequence of the Cellulolytic, Mesophilic, Anaerobic Bacterium Clostridium termitidis Strain CT1112 (DSM 5398).</title>
        <authorList>
            <person name="Lal S."/>
            <person name="Ramachandran U."/>
            <person name="Zhang X."/>
            <person name="Munir R."/>
            <person name="Sparling R."/>
            <person name="Levin D.B."/>
        </authorList>
    </citation>
    <scope>NUCLEOTIDE SEQUENCE [LARGE SCALE GENOMIC DNA]</scope>
    <source>
        <strain evidence="1 2">CT1112</strain>
    </source>
</reference>
<dbReference type="InterPro" id="IPR012851">
    <property type="entry name" value="Spore_coat_CotF-like"/>
</dbReference>
<dbReference type="EMBL" id="AORV01000065">
    <property type="protein sequence ID" value="EMS69804.1"/>
    <property type="molecule type" value="Genomic_DNA"/>
</dbReference>
<keyword evidence="2" id="KW-1185">Reference proteome</keyword>
<comment type="caution">
    <text evidence="1">The sequence shown here is derived from an EMBL/GenBank/DDBJ whole genome shotgun (WGS) entry which is preliminary data.</text>
</comment>
<proteinExistence type="predicted"/>
<protein>
    <submittedName>
        <fullName evidence="1">Coat F domain-containing protein</fullName>
    </submittedName>
</protein>
<dbReference type="PATRIC" id="fig|1195236.3.peg.4762"/>
<dbReference type="eggNOG" id="COG5577">
    <property type="taxonomic scope" value="Bacteria"/>
</dbReference>
<dbReference type="Pfam" id="PF07875">
    <property type="entry name" value="Coat_F"/>
    <property type="match status" value="1"/>
</dbReference>
<dbReference type="RefSeq" id="WP_004630196.1">
    <property type="nucleotide sequence ID" value="NZ_AORV01000065.1"/>
</dbReference>
<evidence type="ECO:0000313" key="2">
    <source>
        <dbReference type="Proteomes" id="UP000014155"/>
    </source>
</evidence>
<gene>
    <name evidence="1" type="ORF">CTER_4580</name>
</gene>
<dbReference type="STRING" id="1195236.CTER_4580"/>